<evidence type="ECO:0000256" key="4">
    <source>
        <dbReference type="ARBA" id="ARBA00023172"/>
    </source>
</evidence>
<protein>
    <submittedName>
        <fullName evidence="8">Integrase</fullName>
    </submittedName>
</protein>
<dbReference type="PANTHER" id="PTHR30349">
    <property type="entry name" value="PHAGE INTEGRASE-RELATED"/>
    <property type="match status" value="1"/>
</dbReference>
<dbReference type="EMBL" id="QSHQ01000005">
    <property type="protein sequence ID" value="RHC32441.1"/>
    <property type="molecule type" value="Genomic_DNA"/>
</dbReference>
<comment type="caution">
    <text evidence="8">The sequence shown here is derived from an EMBL/GenBank/DDBJ whole genome shotgun (WGS) entry which is preliminary data.</text>
</comment>
<keyword evidence="1" id="KW-0159">Chromosome partition</keyword>
<feature type="domain" description="Core-binding (CB)" evidence="7">
    <location>
        <begin position="2"/>
        <end position="99"/>
    </location>
</feature>
<dbReference type="PROSITE" id="PS51900">
    <property type="entry name" value="CB"/>
    <property type="match status" value="1"/>
</dbReference>
<dbReference type="InterPro" id="IPR002104">
    <property type="entry name" value="Integrase_catalytic"/>
</dbReference>
<dbReference type="Pfam" id="PF00589">
    <property type="entry name" value="Phage_integrase"/>
    <property type="match status" value="1"/>
</dbReference>
<evidence type="ECO:0000256" key="3">
    <source>
        <dbReference type="ARBA" id="ARBA00023125"/>
    </source>
</evidence>
<feature type="domain" description="Tyr recombinase" evidence="6">
    <location>
        <begin position="123"/>
        <end position="305"/>
    </location>
</feature>
<accession>A0A413ZU34</accession>
<dbReference type="PROSITE" id="PS51898">
    <property type="entry name" value="TYR_RECOMBINASE"/>
    <property type="match status" value="1"/>
</dbReference>
<keyword evidence="2" id="KW-0229">DNA integration</keyword>
<dbReference type="Proteomes" id="UP000285305">
    <property type="component" value="Unassembled WGS sequence"/>
</dbReference>
<dbReference type="InterPro" id="IPR010998">
    <property type="entry name" value="Integrase_recombinase_N"/>
</dbReference>
<dbReference type="PANTHER" id="PTHR30349:SF81">
    <property type="entry name" value="TYROSINE RECOMBINASE XERC"/>
    <property type="match status" value="1"/>
</dbReference>
<dbReference type="InterPro" id="IPR044068">
    <property type="entry name" value="CB"/>
</dbReference>
<dbReference type="Gene3D" id="1.10.150.130">
    <property type="match status" value="1"/>
</dbReference>
<evidence type="ECO:0000256" key="2">
    <source>
        <dbReference type="ARBA" id="ARBA00022908"/>
    </source>
</evidence>
<dbReference type="InterPro" id="IPR050090">
    <property type="entry name" value="Tyrosine_recombinase_XerCD"/>
</dbReference>
<dbReference type="GO" id="GO:0015074">
    <property type="term" value="P:DNA integration"/>
    <property type="evidence" value="ECO:0007669"/>
    <property type="project" value="UniProtKB-KW"/>
</dbReference>
<dbReference type="GO" id="GO:0007059">
    <property type="term" value="P:chromosome segregation"/>
    <property type="evidence" value="ECO:0007669"/>
    <property type="project" value="UniProtKB-KW"/>
</dbReference>
<dbReference type="RefSeq" id="WP_117652437.1">
    <property type="nucleotide sequence ID" value="NZ_QSHQ01000005.1"/>
</dbReference>
<reference evidence="8 9" key="1">
    <citation type="submission" date="2018-08" db="EMBL/GenBank/DDBJ databases">
        <title>A genome reference for cultivated species of the human gut microbiota.</title>
        <authorList>
            <person name="Zou Y."/>
            <person name="Xue W."/>
            <person name="Luo G."/>
        </authorList>
    </citation>
    <scope>NUCLEOTIDE SEQUENCE [LARGE SCALE GENOMIC DNA]</scope>
    <source>
        <strain evidence="8 9">AM36-9BH</strain>
    </source>
</reference>
<dbReference type="InterPro" id="IPR004107">
    <property type="entry name" value="Integrase_SAM-like_N"/>
</dbReference>
<gene>
    <name evidence="8" type="ORF">DW853_04250</name>
</gene>
<dbReference type="InterPro" id="IPR013762">
    <property type="entry name" value="Integrase-like_cat_sf"/>
</dbReference>
<evidence type="ECO:0000256" key="1">
    <source>
        <dbReference type="ARBA" id="ARBA00022829"/>
    </source>
</evidence>
<proteinExistence type="predicted"/>
<evidence type="ECO:0000313" key="9">
    <source>
        <dbReference type="Proteomes" id="UP000285305"/>
    </source>
</evidence>
<dbReference type="Gene3D" id="1.10.443.10">
    <property type="entry name" value="Intergrase catalytic core"/>
    <property type="match status" value="1"/>
</dbReference>
<evidence type="ECO:0000259" key="6">
    <source>
        <dbReference type="PROSITE" id="PS51898"/>
    </source>
</evidence>
<name>A0A413ZU34_BACSE</name>
<keyword evidence="4" id="KW-0233">DNA recombination</keyword>
<dbReference type="Pfam" id="PF02899">
    <property type="entry name" value="Phage_int_SAM_1"/>
    <property type="match status" value="1"/>
</dbReference>
<dbReference type="AlphaFoldDB" id="A0A413ZU34"/>
<dbReference type="GO" id="GO:0006310">
    <property type="term" value="P:DNA recombination"/>
    <property type="evidence" value="ECO:0007669"/>
    <property type="project" value="UniProtKB-KW"/>
</dbReference>
<organism evidence="8 9">
    <name type="scientific">Bacteroides stercoris</name>
    <dbReference type="NCBI Taxonomy" id="46506"/>
    <lineage>
        <taxon>Bacteria</taxon>
        <taxon>Pseudomonadati</taxon>
        <taxon>Bacteroidota</taxon>
        <taxon>Bacteroidia</taxon>
        <taxon>Bacteroidales</taxon>
        <taxon>Bacteroidaceae</taxon>
        <taxon>Bacteroides</taxon>
    </lineage>
</organism>
<dbReference type="GeneID" id="69482898"/>
<evidence type="ECO:0000256" key="5">
    <source>
        <dbReference type="PROSITE-ProRule" id="PRU01248"/>
    </source>
</evidence>
<evidence type="ECO:0000259" key="7">
    <source>
        <dbReference type="PROSITE" id="PS51900"/>
    </source>
</evidence>
<dbReference type="GO" id="GO:0003677">
    <property type="term" value="F:DNA binding"/>
    <property type="evidence" value="ECO:0007669"/>
    <property type="project" value="UniProtKB-UniRule"/>
</dbReference>
<dbReference type="SUPFAM" id="SSF56349">
    <property type="entry name" value="DNA breaking-rejoining enzymes"/>
    <property type="match status" value="1"/>
</dbReference>
<keyword evidence="3 5" id="KW-0238">DNA-binding</keyword>
<sequence length="333" mass="38455">MNTHNEYISYWLRRFLLEYATTVRNLSKNTLLSYRDTFKLLLPYLSKMNKIGIERLSVNLLTKDNVQDFLKNLEASRQISSASRNQRLTSILAFAKYLSTYNPEHAELYRELRLIPMKKHQKPMIGYLERDEMEALLDAPDKTTQYGYRDYVIILFMYNTGARVDEVSKLVVADYDYTTSTVILHGKGNKTRRCPLWKSTNREIRKLVKNLAPTQSIFINRHHAPLTRFGIYGLITKYAAEAAKKCTSLRKKNVTPHVIRHTTATHLLQAGVDINTIRAWLGHVSVDTTNVYAEVSMKAKSEALDCCEVISSTKQKCWKDNPDIMAFLNGLYK</sequence>
<dbReference type="InterPro" id="IPR011010">
    <property type="entry name" value="DNA_brk_join_enz"/>
</dbReference>
<evidence type="ECO:0000313" key="8">
    <source>
        <dbReference type="EMBL" id="RHC32441.1"/>
    </source>
</evidence>